<dbReference type="AlphaFoldDB" id="A0A9D4QPL0"/>
<comment type="caution">
    <text evidence="2">The sequence shown here is derived from an EMBL/GenBank/DDBJ whole genome shotgun (WGS) entry which is preliminary data.</text>
</comment>
<protein>
    <submittedName>
        <fullName evidence="2">Uncharacterized protein</fullName>
    </submittedName>
</protein>
<feature type="compositionally biased region" description="Polar residues" evidence="1">
    <location>
        <begin position="24"/>
        <end position="34"/>
    </location>
</feature>
<proteinExistence type="predicted"/>
<feature type="region of interest" description="Disordered" evidence="1">
    <location>
        <begin position="1"/>
        <end position="40"/>
    </location>
</feature>
<sequence>MSGGGRGQGSVHEVQGDMSRHRFSTSAKKATSTPPKRKDFMSPSEWNVCSLSCLYLQLILLQMNTYFIVGSLQFSISTCFNAADIY</sequence>
<dbReference type="EMBL" id="JAIWYP010000004">
    <property type="protein sequence ID" value="KAH3837735.1"/>
    <property type="molecule type" value="Genomic_DNA"/>
</dbReference>
<accession>A0A9D4QPL0</accession>
<evidence type="ECO:0000313" key="3">
    <source>
        <dbReference type="Proteomes" id="UP000828390"/>
    </source>
</evidence>
<organism evidence="2 3">
    <name type="scientific">Dreissena polymorpha</name>
    <name type="common">Zebra mussel</name>
    <name type="synonym">Mytilus polymorpha</name>
    <dbReference type="NCBI Taxonomy" id="45954"/>
    <lineage>
        <taxon>Eukaryota</taxon>
        <taxon>Metazoa</taxon>
        <taxon>Spiralia</taxon>
        <taxon>Lophotrochozoa</taxon>
        <taxon>Mollusca</taxon>
        <taxon>Bivalvia</taxon>
        <taxon>Autobranchia</taxon>
        <taxon>Heteroconchia</taxon>
        <taxon>Euheterodonta</taxon>
        <taxon>Imparidentia</taxon>
        <taxon>Neoheterodontei</taxon>
        <taxon>Myida</taxon>
        <taxon>Dreissenoidea</taxon>
        <taxon>Dreissenidae</taxon>
        <taxon>Dreissena</taxon>
    </lineage>
</organism>
<keyword evidence="3" id="KW-1185">Reference proteome</keyword>
<evidence type="ECO:0000256" key="1">
    <source>
        <dbReference type="SAM" id="MobiDB-lite"/>
    </source>
</evidence>
<reference evidence="2" key="1">
    <citation type="journal article" date="2019" name="bioRxiv">
        <title>The Genome of the Zebra Mussel, Dreissena polymorpha: A Resource for Invasive Species Research.</title>
        <authorList>
            <person name="McCartney M.A."/>
            <person name="Auch B."/>
            <person name="Kono T."/>
            <person name="Mallez S."/>
            <person name="Zhang Y."/>
            <person name="Obille A."/>
            <person name="Becker A."/>
            <person name="Abrahante J.E."/>
            <person name="Garbe J."/>
            <person name="Badalamenti J.P."/>
            <person name="Herman A."/>
            <person name="Mangelson H."/>
            <person name="Liachko I."/>
            <person name="Sullivan S."/>
            <person name="Sone E.D."/>
            <person name="Koren S."/>
            <person name="Silverstein K.A.T."/>
            <person name="Beckman K.B."/>
            <person name="Gohl D.M."/>
        </authorList>
    </citation>
    <scope>NUCLEOTIDE SEQUENCE</scope>
    <source>
        <strain evidence="2">Duluth1</strain>
        <tissue evidence="2">Whole animal</tissue>
    </source>
</reference>
<dbReference type="Proteomes" id="UP000828390">
    <property type="component" value="Unassembled WGS sequence"/>
</dbReference>
<name>A0A9D4QPL0_DREPO</name>
<reference evidence="2" key="2">
    <citation type="submission" date="2020-11" db="EMBL/GenBank/DDBJ databases">
        <authorList>
            <person name="McCartney M.A."/>
            <person name="Auch B."/>
            <person name="Kono T."/>
            <person name="Mallez S."/>
            <person name="Becker A."/>
            <person name="Gohl D.M."/>
            <person name="Silverstein K.A.T."/>
            <person name="Koren S."/>
            <person name="Bechman K.B."/>
            <person name="Herman A."/>
            <person name="Abrahante J.E."/>
            <person name="Garbe J."/>
        </authorList>
    </citation>
    <scope>NUCLEOTIDE SEQUENCE</scope>
    <source>
        <strain evidence="2">Duluth1</strain>
        <tissue evidence="2">Whole animal</tissue>
    </source>
</reference>
<evidence type="ECO:0000313" key="2">
    <source>
        <dbReference type="EMBL" id="KAH3837735.1"/>
    </source>
</evidence>
<gene>
    <name evidence="2" type="ORF">DPMN_111136</name>
</gene>